<keyword evidence="3" id="KW-1185">Reference proteome</keyword>
<feature type="region of interest" description="Disordered" evidence="1">
    <location>
        <begin position="634"/>
        <end position="670"/>
    </location>
</feature>
<feature type="compositionally biased region" description="Low complexity" evidence="1">
    <location>
        <begin position="645"/>
        <end position="660"/>
    </location>
</feature>
<dbReference type="InParanoid" id="A0A2H3CN66"/>
<evidence type="ECO:0000313" key="2">
    <source>
        <dbReference type="EMBL" id="PBK84465.1"/>
    </source>
</evidence>
<name>A0A2H3CN66_ARMGA</name>
<dbReference type="EMBL" id="KZ293698">
    <property type="protein sequence ID" value="PBK84465.1"/>
    <property type="molecule type" value="Genomic_DNA"/>
</dbReference>
<gene>
    <name evidence="2" type="ORF">ARMGADRAFT_1088472</name>
</gene>
<feature type="region of interest" description="Disordered" evidence="1">
    <location>
        <begin position="1"/>
        <end position="29"/>
    </location>
</feature>
<proteinExistence type="predicted"/>
<evidence type="ECO:0000313" key="3">
    <source>
        <dbReference type="Proteomes" id="UP000217790"/>
    </source>
</evidence>
<organism evidence="2 3">
    <name type="scientific">Armillaria gallica</name>
    <name type="common">Bulbous honey fungus</name>
    <name type="synonym">Armillaria bulbosa</name>
    <dbReference type="NCBI Taxonomy" id="47427"/>
    <lineage>
        <taxon>Eukaryota</taxon>
        <taxon>Fungi</taxon>
        <taxon>Dikarya</taxon>
        <taxon>Basidiomycota</taxon>
        <taxon>Agaricomycotina</taxon>
        <taxon>Agaricomycetes</taxon>
        <taxon>Agaricomycetidae</taxon>
        <taxon>Agaricales</taxon>
        <taxon>Marasmiineae</taxon>
        <taxon>Physalacriaceae</taxon>
        <taxon>Armillaria</taxon>
    </lineage>
</organism>
<reference evidence="3" key="1">
    <citation type="journal article" date="2017" name="Nat. Ecol. Evol.">
        <title>Genome expansion and lineage-specific genetic innovations in the forest pathogenic fungi Armillaria.</title>
        <authorList>
            <person name="Sipos G."/>
            <person name="Prasanna A.N."/>
            <person name="Walter M.C."/>
            <person name="O'Connor E."/>
            <person name="Balint B."/>
            <person name="Krizsan K."/>
            <person name="Kiss B."/>
            <person name="Hess J."/>
            <person name="Varga T."/>
            <person name="Slot J."/>
            <person name="Riley R."/>
            <person name="Boka B."/>
            <person name="Rigling D."/>
            <person name="Barry K."/>
            <person name="Lee J."/>
            <person name="Mihaltcheva S."/>
            <person name="LaButti K."/>
            <person name="Lipzen A."/>
            <person name="Waldron R."/>
            <person name="Moloney N.M."/>
            <person name="Sperisen C."/>
            <person name="Kredics L."/>
            <person name="Vagvoelgyi C."/>
            <person name="Patrignani A."/>
            <person name="Fitzpatrick D."/>
            <person name="Nagy I."/>
            <person name="Doyle S."/>
            <person name="Anderson J.B."/>
            <person name="Grigoriev I.V."/>
            <person name="Gueldener U."/>
            <person name="Muensterkoetter M."/>
            <person name="Nagy L.G."/>
        </authorList>
    </citation>
    <scope>NUCLEOTIDE SEQUENCE [LARGE SCALE GENOMIC DNA]</scope>
    <source>
        <strain evidence="3">Ar21-2</strain>
    </source>
</reference>
<dbReference type="AlphaFoldDB" id="A0A2H3CN66"/>
<accession>A0A2H3CN66</accession>
<evidence type="ECO:0000256" key="1">
    <source>
        <dbReference type="SAM" id="MobiDB-lite"/>
    </source>
</evidence>
<protein>
    <submittedName>
        <fullName evidence="2">Uncharacterized protein</fullName>
    </submittedName>
</protein>
<dbReference type="STRING" id="47427.A0A2H3CN66"/>
<dbReference type="Proteomes" id="UP000217790">
    <property type="component" value="Unassembled WGS sequence"/>
</dbReference>
<sequence length="778" mass="86399">MYKNPFIDAEAQLDTKDTDASSDEGSGGEFIDDALNEEIATQDQQDSLLVSSNRASAPDYLQGVISRWEGTSGHETDEFQSGCDINDVLREFMASIDDKYTVVCLPPRSSDTQLWRIRCRRDRRETVLTWILDCSLASVIPGDVFSAFFVPIVTPPLTADFYNLNQGPPSSHWIYLEANMTNTLKAWLKAIPGVVVNYTSDSIILEAVVHSDWTACLNVVSQERSPLDHSWMRVSRSQWSGKTVLMIEETVDGCDCLLIPTLSVLPHSYINGTTHISARPVLFDGQEMLNAHGSQMVMSKGSYRFRFPKNIYEYGLLRAFLPHSRLSETEEIDDTDLELFAASTHPETLHGLASIPLPKSWRFFPQEKVDVSAVLFDAATVVLSSGTITEVCSDGLFMCDNSDGTSRWIDSWLTVTKHFETGDYVNLSHDSWEGFVEAVQGRHLCLLSVKRSPGLTCTFEVEKRTVHANSAVKTSESNIPSEIHAAMNYHRNNGSLTTNAALSDGSGMLPWLGKQVYVVGERHRMRGTKGVVVDWKASLGPKVISAELDLKEDQPSSQGDNSSSDHVNTRKVIYTLQYHALVQSIVYGPATTGFQTAWISLDDLVDEWFQVPLLHCTPEDEDYTFSPQRQGNVPCPDLCPPPPMRSTTPIPTSRPTTPETGGAWDPSAKDPDGPYHLSWIKDTKLSAFASSLKFQVEADGVPLTVTVSERSGGVVVYKGKKKLNPASLSPVHPTLRHKGLWCIIKGHFKGCLCQSIRFETVANDRDTQTTMWLYLLLT</sequence>